<name>A0A1J1HM18_9DIPT</name>
<gene>
    <name evidence="1" type="ORF">CLUMA_CG002454</name>
</gene>
<accession>A0A1J1HM18</accession>
<dbReference type="Proteomes" id="UP000183832">
    <property type="component" value="Unassembled WGS sequence"/>
</dbReference>
<dbReference type="EMBL" id="CVRI01000009">
    <property type="protein sequence ID" value="CRK88586.1"/>
    <property type="molecule type" value="Genomic_DNA"/>
</dbReference>
<sequence>MKFALGVLNDFPKKSLGPCPKEGHHEFLNLAVRQMKTKTMSPTAFYSLFIKLYNEMDENIISIKFAIKASSVQD</sequence>
<organism evidence="1 2">
    <name type="scientific">Clunio marinus</name>
    <dbReference type="NCBI Taxonomy" id="568069"/>
    <lineage>
        <taxon>Eukaryota</taxon>
        <taxon>Metazoa</taxon>
        <taxon>Ecdysozoa</taxon>
        <taxon>Arthropoda</taxon>
        <taxon>Hexapoda</taxon>
        <taxon>Insecta</taxon>
        <taxon>Pterygota</taxon>
        <taxon>Neoptera</taxon>
        <taxon>Endopterygota</taxon>
        <taxon>Diptera</taxon>
        <taxon>Nematocera</taxon>
        <taxon>Chironomoidea</taxon>
        <taxon>Chironomidae</taxon>
        <taxon>Clunio</taxon>
    </lineage>
</organism>
<proteinExistence type="predicted"/>
<evidence type="ECO:0000313" key="2">
    <source>
        <dbReference type="Proteomes" id="UP000183832"/>
    </source>
</evidence>
<keyword evidence="2" id="KW-1185">Reference proteome</keyword>
<evidence type="ECO:0000313" key="1">
    <source>
        <dbReference type="EMBL" id="CRK88586.1"/>
    </source>
</evidence>
<dbReference type="AlphaFoldDB" id="A0A1J1HM18"/>
<reference evidence="1 2" key="1">
    <citation type="submission" date="2015-04" db="EMBL/GenBank/DDBJ databases">
        <authorList>
            <person name="Syromyatnikov M.Y."/>
            <person name="Popov V.N."/>
        </authorList>
    </citation>
    <scope>NUCLEOTIDE SEQUENCE [LARGE SCALE GENOMIC DNA]</scope>
</reference>
<protein>
    <submittedName>
        <fullName evidence="1">CLUMA_CG002454, isoform A</fullName>
    </submittedName>
</protein>